<proteinExistence type="predicted"/>
<dbReference type="STRING" id="1293890.TALK_08815"/>
<name>A0A1Y2LCZ3_9PROT</name>
<dbReference type="RefSeq" id="WP_085617948.1">
    <property type="nucleotide sequence ID" value="NZ_JFKB01000005.1"/>
</dbReference>
<dbReference type="EMBL" id="JFKB01000005">
    <property type="protein sequence ID" value="OSQ48362.1"/>
    <property type="molecule type" value="Genomic_DNA"/>
</dbReference>
<keyword evidence="2" id="KW-1185">Reference proteome</keyword>
<gene>
    <name evidence="1" type="ORF">TALK_08815</name>
</gene>
<dbReference type="AlphaFoldDB" id="A0A1Y2LCZ3"/>
<protein>
    <recommendedName>
        <fullName evidence="3">Glycosyl transferase family 1 domain-containing protein</fullName>
    </recommendedName>
</protein>
<dbReference type="Proteomes" id="UP000193396">
    <property type="component" value="Unassembled WGS sequence"/>
</dbReference>
<comment type="caution">
    <text evidence="1">The sequence shown here is derived from an EMBL/GenBank/DDBJ whole genome shotgun (WGS) entry which is preliminary data.</text>
</comment>
<sequence>MRGEQKKNMALQIDGALLQSINACRDANKLFELAEYYGKFHWLNTTERWSCPEIENFIFALIAPRLPEFKATGNRKVISHVISEGYDIGGHTPLCVNLMKEQKRLGNDVQLVITRGVTPTVLEDVKASGIPIAAQQSTGVSKLLFLAQTFMQSKAVVLHINPDDIIACLAAMIAERAGIPCYFVNHADIHFSFATSQCSAILEITGASWLASQQFRHPKAQSFLGIPFSTLDGAPQEIRHKDKTQEPYFITVGGPHKYRLGRSPVFTDFVEVLCGELGQKLKMIGPDDYSKFSHLSAKAQNNLELLGTVERTKTLKLMANATAYIDSFPEGGGTSVTNAMHLGLPVFGCKSKAGMYGDDFLSQTPQELFAAIKLFIEHGPDSETLTARARFIKDNFSITACAKRLENTLNGNMETIPYSFDKKAIDLTFYQKKWLETDDFYIPPIIKINMPSSPKA</sequence>
<dbReference type="OrthoDB" id="479249at2"/>
<evidence type="ECO:0000313" key="2">
    <source>
        <dbReference type="Proteomes" id="UP000193396"/>
    </source>
</evidence>
<reference evidence="1 2" key="1">
    <citation type="submission" date="2014-03" db="EMBL/GenBank/DDBJ databases">
        <title>The draft genome sequence of Thalassospira alkalitolerans JCM 18968.</title>
        <authorList>
            <person name="Lai Q."/>
            <person name="Shao Z."/>
        </authorList>
    </citation>
    <scope>NUCLEOTIDE SEQUENCE [LARGE SCALE GENOMIC DNA]</scope>
    <source>
        <strain evidence="1 2">JCM 18968</strain>
    </source>
</reference>
<evidence type="ECO:0000313" key="1">
    <source>
        <dbReference type="EMBL" id="OSQ48362.1"/>
    </source>
</evidence>
<dbReference type="SUPFAM" id="SSF53756">
    <property type="entry name" value="UDP-Glycosyltransferase/glycogen phosphorylase"/>
    <property type="match status" value="1"/>
</dbReference>
<dbReference type="Gene3D" id="3.40.50.2000">
    <property type="entry name" value="Glycogen Phosphorylase B"/>
    <property type="match status" value="2"/>
</dbReference>
<evidence type="ECO:0008006" key="3">
    <source>
        <dbReference type="Google" id="ProtNLM"/>
    </source>
</evidence>
<accession>A0A1Y2LCZ3</accession>
<organism evidence="1 2">
    <name type="scientific">Thalassospira alkalitolerans</name>
    <dbReference type="NCBI Taxonomy" id="1293890"/>
    <lineage>
        <taxon>Bacteria</taxon>
        <taxon>Pseudomonadati</taxon>
        <taxon>Pseudomonadota</taxon>
        <taxon>Alphaproteobacteria</taxon>
        <taxon>Rhodospirillales</taxon>
        <taxon>Thalassospiraceae</taxon>
        <taxon>Thalassospira</taxon>
    </lineage>
</organism>